<accession>A0A5C4W1C5</accession>
<sequence>MDPAGSADTTEEAVLPMPHPRRAVRRTAVAAVVAATSVALSSAAVPARADEGVRAEEWWLVTLAAEEIWKEHTRGEGVVVAVIDSGVIPTGDLEGAVLPGFSYDGSGRGDTTTDPDFHGTSMATLIAGRGTGDGVLGIAPEATILPVRLPRGPNDDDTTQALRTLAAMDDPPEVVNMSIDSGGGECSSDMQEAVRAAVDKGMILVASMGNDHSSIDYPQSPASCPGVLGVGAFGWNNFGFRPDDAPDLRIWSKSEHQPYAAFAAPGVHVITFLPGRDEPFYVDGTSDSAAIASGSIALVRAAYPDMPSRELVARLIASAKHLDLPAGTRDPAWGFGVLRPRSAIEDTIPTDAPNPIYDELDEVAPPSATPGAPAGNGLDDPGAVSGSAGAVDREALVLAGFAGGLVLLGLVAAGVVLLVRRRG</sequence>
<keyword evidence="7" id="KW-0472">Membrane</keyword>
<dbReference type="GO" id="GO:0006508">
    <property type="term" value="P:proteolysis"/>
    <property type="evidence" value="ECO:0007669"/>
    <property type="project" value="UniProtKB-KW"/>
</dbReference>
<keyword evidence="4 5" id="KW-0720">Serine protease</keyword>
<evidence type="ECO:0000256" key="5">
    <source>
        <dbReference type="PROSITE-ProRule" id="PRU01240"/>
    </source>
</evidence>
<dbReference type="AlphaFoldDB" id="A0A5C4W1C5"/>
<keyword evidence="2 5" id="KW-0645">Protease</keyword>
<comment type="caution">
    <text evidence="9">The sequence shown here is derived from an EMBL/GenBank/DDBJ whole genome shotgun (WGS) entry which is preliminary data.</text>
</comment>
<gene>
    <name evidence="9" type="ORF">FHP29_08405</name>
</gene>
<keyword evidence="3 5" id="KW-0378">Hydrolase</keyword>
<dbReference type="PROSITE" id="PS51892">
    <property type="entry name" value="SUBTILASE"/>
    <property type="match status" value="1"/>
</dbReference>
<evidence type="ECO:0000259" key="8">
    <source>
        <dbReference type="Pfam" id="PF00082"/>
    </source>
</evidence>
<feature type="region of interest" description="Disordered" evidence="6">
    <location>
        <begin position="361"/>
        <end position="381"/>
    </location>
</feature>
<evidence type="ECO:0000256" key="7">
    <source>
        <dbReference type="SAM" id="Phobius"/>
    </source>
</evidence>
<feature type="active site" description="Charge relay system" evidence="5">
    <location>
        <position position="84"/>
    </location>
</feature>
<dbReference type="InterPro" id="IPR050131">
    <property type="entry name" value="Peptidase_S8_subtilisin-like"/>
</dbReference>
<evidence type="ECO:0000256" key="6">
    <source>
        <dbReference type="SAM" id="MobiDB-lite"/>
    </source>
</evidence>
<dbReference type="Proteomes" id="UP000313231">
    <property type="component" value="Unassembled WGS sequence"/>
</dbReference>
<dbReference type="Pfam" id="PF00082">
    <property type="entry name" value="Peptidase_S8"/>
    <property type="match status" value="1"/>
</dbReference>
<proteinExistence type="inferred from homology"/>
<feature type="compositionally biased region" description="Low complexity" evidence="6">
    <location>
        <begin position="364"/>
        <end position="377"/>
    </location>
</feature>
<dbReference type="PANTHER" id="PTHR43806:SF11">
    <property type="entry name" value="CEREVISIN-RELATED"/>
    <property type="match status" value="1"/>
</dbReference>
<dbReference type="CDD" id="cd00306">
    <property type="entry name" value="Peptidases_S8_S53"/>
    <property type="match status" value="1"/>
</dbReference>
<keyword evidence="7" id="KW-1133">Transmembrane helix</keyword>
<dbReference type="PRINTS" id="PR00723">
    <property type="entry name" value="SUBTILISIN"/>
</dbReference>
<organism evidence="9 10">
    <name type="scientific">Nocardioides albidus</name>
    <dbReference type="NCBI Taxonomy" id="1517589"/>
    <lineage>
        <taxon>Bacteria</taxon>
        <taxon>Bacillati</taxon>
        <taxon>Actinomycetota</taxon>
        <taxon>Actinomycetes</taxon>
        <taxon>Propionibacteriales</taxon>
        <taxon>Nocardioidaceae</taxon>
        <taxon>Nocardioides</taxon>
    </lineage>
</organism>
<evidence type="ECO:0000256" key="3">
    <source>
        <dbReference type="ARBA" id="ARBA00022801"/>
    </source>
</evidence>
<reference evidence="9 10" key="1">
    <citation type="journal article" date="2016" name="Int. J. Syst. Evol. Microbiol.">
        <title>Nocardioides albidus sp. nov., an actinobacterium isolated from garden soil.</title>
        <authorList>
            <person name="Singh H."/>
            <person name="Du J."/>
            <person name="Trinh H."/>
            <person name="Won K."/>
            <person name="Yang J.E."/>
            <person name="Yin C."/>
            <person name="Kook M."/>
            <person name="Yi T.H."/>
        </authorList>
    </citation>
    <scope>NUCLEOTIDE SEQUENCE [LARGE SCALE GENOMIC DNA]</scope>
    <source>
        <strain evidence="9 10">CCTCC AB 2015297</strain>
    </source>
</reference>
<dbReference type="GO" id="GO:0004252">
    <property type="term" value="F:serine-type endopeptidase activity"/>
    <property type="evidence" value="ECO:0007669"/>
    <property type="project" value="UniProtKB-UniRule"/>
</dbReference>
<dbReference type="InterPro" id="IPR036852">
    <property type="entry name" value="Peptidase_S8/S53_dom_sf"/>
</dbReference>
<comment type="similarity">
    <text evidence="1 5">Belongs to the peptidase S8 family.</text>
</comment>
<evidence type="ECO:0000256" key="1">
    <source>
        <dbReference type="ARBA" id="ARBA00011073"/>
    </source>
</evidence>
<dbReference type="SUPFAM" id="SSF52743">
    <property type="entry name" value="Subtilisin-like"/>
    <property type="match status" value="1"/>
</dbReference>
<dbReference type="Gene3D" id="3.40.50.200">
    <property type="entry name" value="Peptidase S8/S53 domain"/>
    <property type="match status" value="1"/>
</dbReference>
<feature type="active site" description="Charge relay system" evidence="5">
    <location>
        <position position="286"/>
    </location>
</feature>
<keyword evidence="10" id="KW-1185">Reference proteome</keyword>
<dbReference type="InterPro" id="IPR000209">
    <property type="entry name" value="Peptidase_S8/S53_dom"/>
</dbReference>
<keyword evidence="7" id="KW-0812">Transmembrane</keyword>
<evidence type="ECO:0000313" key="9">
    <source>
        <dbReference type="EMBL" id="TNM41978.1"/>
    </source>
</evidence>
<feature type="active site" description="Charge relay system" evidence="5">
    <location>
        <position position="118"/>
    </location>
</feature>
<dbReference type="EMBL" id="VDMP01000021">
    <property type="protein sequence ID" value="TNM41978.1"/>
    <property type="molecule type" value="Genomic_DNA"/>
</dbReference>
<name>A0A5C4W1C5_9ACTN</name>
<dbReference type="InterPro" id="IPR015500">
    <property type="entry name" value="Peptidase_S8_subtilisin-rel"/>
</dbReference>
<feature type="domain" description="Peptidase S8/S53" evidence="8">
    <location>
        <begin position="75"/>
        <end position="322"/>
    </location>
</feature>
<dbReference type="PANTHER" id="PTHR43806">
    <property type="entry name" value="PEPTIDASE S8"/>
    <property type="match status" value="1"/>
</dbReference>
<protein>
    <recommendedName>
        <fullName evidence="8">Peptidase S8/S53 domain-containing protein</fullName>
    </recommendedName>
</protein>
<evidence type="ECO:0000313" key="10">
    <source>
        <dbReference type="Proteomes" id="UP000313231"/>
    </source>
</evidence>
<evidence type="ECO:0000256" key="4">
    <source>
        <dbReference type="ARBA" id="ARBA00022825"/>
    </source>
</evidence>
<feature type="transmembrane region" description="Helical" evidence="7">
    <location>
        <begin position="395"/>
        <end position="419"/>
    </location>
</feature>
<evidence type="ECO:0000256" key="2">
    <source>
        <dbReference type="ARBA" id="ARBA00022670"/>
    </source>
</evidence>